<comment type="caution">
    <text evidence="1">The sequence shown here is derived from an EMBL/GenBank/DDBJ whole genome shotgun (WGS) entry which is preliminary data.</text>
</comment>
<accession>A0AAV9ADH7</accession>
<keyword evidence="2" id="KW-1185">Reference proteome</keyword>
<dbReference type="AlphaFoldDB" id="A0AAV9ADH7"/>
<reference evidence="1" key="2">
    <citation type="submission" date="2023-06" db="EMBL/GenBank/DDBJ databases">
        <authorList>
            <person name="Ma L."/>
            <person name="Liu K.-W."/>
            <person name="Li Z."/>
            <person name="Hsiao Y.-Y."/>
            <person name="Qi Y."/>
            <person name="Fu T."/>
            <person name="Tang G."/>
            <person name="Zhang D."/>
            <person name="Sun W.-H."/>
            <person name="Liu D.-K."/>
            <person name="Li Y."/>
            <person name="Chen G.-Z."/>
            <person name="Liu X.-D."/>
            <person name="Liao X.-Y."/>
            <person name="Jiang Y.-T."/>
            <person name="Yu X."/>
            <person name="Hao Y."/>
            <person name="Huang J."/>
            <person name="Zhao X.-W."/>
            <person name="Ke S."/>
            <person name="Chen Y.-Y."/>
            <person name="Wu W.-L."/>
            <person name="Hsu J.-L."/>
            <person name="Lin Y.-F."/>
            <person name="Huang M.-D."/>
            <person name="Li C.-Y."/>
            <person name="Huang L."/>
            <person name="Wang Z.-W."/>
            <person name="Zhao X."/>
            <person name="Zhong W.-Y."/>
            <person name="Peng D.-H."/>
            <person name="Ahmad S."/>
            <person name="Lan S."/>
            <person name="Zhang J.-S."/>
            <person name="Tsai W.-C."/>
            <person name="Van De Peer Y."/>
            <person name="Liu Z.-J."/>
        </authorList>
    </citation>
    <scope>NUCLEOTIDE SEQUENCE</scope>
    <source>
        <strain evidence="1">SCP</strain>
        <tissue evidence="1">Leaves</tissue>
    </source>
</reference>
<reference evidence="1" key="1">
    <citation type="journal article" date="2023" name="Nat. Commun.">
        <title>Diploid and tetraploid genomes of Acorus and the evolution of monocots.</title>
        <authorList>
            <person name="Ma L."/>
            <person name="Liu K.W."/>
            <person name="Li Z."/>
            <person name="Hsiao Y.Y."/>
            <person name="Qi Y."/>
            <person name="Fu T."/>
            <person name="Tang G.D."/>
            <person name="Zhang D."/>
            <person name="Sun W.H."/>
            <person name="Liu D.K."/>
            <person name="Li Y."/>
            <person name="Chen G.Z."/>
            <person name="Liu X.D."/>
            <person name="Liao X.Y."/>
            <person name="Jiang Y.T."/>
            <person name="Yu X."/>
            <person name="Hao Y."/>
            <person name="Huang J."/>
            <person name="Zhao X.W."/>
            <person name="Ke S."/>
            <person name="Chen Y.Y."/>
            <person name="Wu W.L."/>
            <person name="Hsu J.L."/>
            <person name="Lin Y.F."/>
            <person name="Huang M.D."/>
            <person name="Li C.Y."/>
            <person name="Huang L."/>
            <person name="Wang Z.W."/>
            <person name="Zhao X."/>
            <person name="Zhong W.Y."/>
            <person name="Peng D.H."/>
            <person name="Ahmad S."/>
            <person name="Lan S."/>
            <person name="Zhang J.S."/>
            <person name="Tsai W.C."/>
            <person name="Van de Peer Y."/>
            <person name="Liu Z.J."/>
        </authorList>
    </citation>
    <scope>NUCLEOTIDE SEQUENCE</scope>
    <source>
        <strain evidence="1">SCP</strain>
    </source>
</reference>
<proteinExistence type="predicted"/>
<gene>
    <name evidence="1" type="ORF">QJS04_geneDACA000945</name>
</gene>
<name>A0AAV9ADH7_ACOGR</name>
<dbReference type="Pfam" id="PF14555">
    <property type="entry name" value="UBA_4"/>
    <property type="match status" value="1"/>
</dbReference>
<sequence>MARATQDAIETFISITGASEAVALQKLEDILKSADAIKEDSIFIPGNGVETKFWKDPWLRGASPASICPNLIWVAYNVDDLICDSFTCVVNSIIWCPRLRRNLNDVEAMEFTNLVDLLQGVELKPEDEDVVCRRSKQGGNNLYNNGGFLKLDCKRRAYRHSFQPLLRME</sequence>
<dbReference type="EMBL" id="JAUJYN010000010">
    <property type="protein sequence ID" value="KAK1262026.1"/>
    <property type="molecule type" value="Genomic_DNA"/>
</dbReference>
<evidence type="ECO:0000313" key="2">
    <source>
        <dbReference type="Proteomes" id="UP001179952"/>
    </source>
</evidence>
<protein>
    <submittedName>
        <fullName evidence="1">Uncharacterized protein</fullName>
    </submittedName>
</protein>
<organism evidence="1 2">
    <name type="scientific">Acorus gramineus</name>
    <name type="common">Dwarf sweet flag</name>
    <dbReference type="NCBI Taxonomy" id="55184"/>
    <lineage>
        <taxon>Eukaryota</taxon>
        <taxon>Viridiplantae</taxon>
        <taxon>Streptophyta</taxon>
        <taxon>Embryophyta</taxon>
        <taxon>Tracheophyta</taxon>
        <taxon>Spermatophyta</taxon>
        <taxon>Magnoliopsida</taxon>
        <taxon>Liliopsida</taxon>
        <taxon>Acoraceae</taxon>
        <taxon>Acorus</taxon>
    </lineage>
</organism>
<evidence type="ECO:0000313" key="1">
    <source>
        <dbReference type="EMBL" id="KAK1262026.1"/>
    </source>
</evidence>
<dbReference type="Proteomes" id="UP001179952">
    <property type="component" value="Unassembled WGS sequence"/>
</dbReference>